<protein>
    <submittedName>
        <fullName evidence="1">Uncharacterized protein</fullName>
    </submittedName>
</protein>
<name>A0A507QLT9_MONPU</name>
<comment type="caution">
    <text evidence="1">The sequence shown here is derived from an EMBL/GenBank/DDBJ whole genome shotgun (WGS) entry which is preliminary data.</text>
</comment>
<gene>
    <name evidence="1" type="ORF">MPDQ_001828</name>
</gene>
<sequence length="109" mass="12340">MKVAEILSDLTSLRVCEYKDALALVTVNKRIPLDLASSEIPHGGISDAQGTSQEQESQIQNADLERAKELVDLHYMIKEKHKEGNVDEDLARLRSDVDRVLRELNTRRV</sequence>
<accession>A0A507QLT9</accession>
<dbReference type="AlphaFoldDB" id="A0A507QLT9"/>
<dbReference type="EMBL" id="VIFY01000151">
    <property type="protein sequence ID" value="TQB69468.1"/>
    <property type="molecule type" value="Genomic_DNA"/>
</dbReference>
<dbReference type="Proteomes" id="UP000319663">
    <property type="component" value="Unassembled WGS sequence"/>
</dbReference>
<proteinExistence type="predicted"/>
<evidence type="ECO:0000313" key="1">
    <source>
        <dbReference type="EMBL" id="TQB69468.1"/>
    </source>
</evidence>
<keyword evidence="2" id="KW-1185">Reference proteome</keyword>
<reference evidence="1 2" key="1">
    <citation type="submission" date="2019-06" db="EMBL/GenBank/DDBJ databases">
        <title>Wine fermentation using esterase from Monascus purpureus.</title>
        <authorList>
            <person name="Geng C."/>
            <person name="Zhang Y."/>
        </authorList>
    </citation>
    <scope>NUCLEOTIDE SEQUENCE [LARGE SCALE GENOMIC DNA]</scope>
    <source>
        <strain evidence="1">HQ1</strain>
    </source>
</reference>
<organism evidence="1 2">
    <name type="scientific">Monascus purpureus</name>
    <name type="common">Red mold</name>
    <name type="synonym">Monascus anka</name>
    <dbReference type="NCBI Taxonomy" id="5098"/>
    <lineage>
        <taxon>Eukaryota</taxon>
        <taxon>Fungi</taxon>
        <taxon>Dikarya</taxon>
        <taxon>Ascomycota</taxon>
        <taxon>Pezizomycotina</taxon>
        <taxon>Eurotiomycetes</taxon>
        <taxon>Eurotiomycetidae</taxon>
        <taxon>Eurotiales</taxon>
        <taxon>Aspergillaceae</taxon>
        <taxon>Monascus</taxon>
    </lineage>
</organism>
<evidence type="ECO:0000313" key="2">
    <source>
        <dbReference type="Proteomes" id="UP000319663"/>
    </source>
</evidence>
<dbReference type="OrthoDB" id="5394455at2759"/>